<sequence length="146" mass="15628">MQQKIVLKVQMNCERCRTKALTVAAEADGVNFLGLEGEKKEKVVVIGDGVDVAKLASCLRKKVGHTDIISVALQKIVLKVQMHCEKCRSKALTVAADADGVSFMGLEGEDKDKVVVIGDGVDSAALASRLRRKVGHTDIISIALVD</sequence>
<dbReference type="AlphaFoldDB" id="A0AAV1QR73"/>
<dbReference type="EMBL" id="CAWUPB010000079">
    <property type="protein sequence ID" value="CAK7323373.1"/>
    <property type="molecule type" value="Genomic_DNA"/>
</dbReference>
<gene>
    <name evidence="2" type="ORF">DCAF_LOCUS999</name>
</gene>
<dbReference type="PROSITE" id="PS50846">
    <property type="entry name" value="HMA_2"/>
    <property type="match status" value="1"/>
</dbReference>
<keyword evidence="3" id="KW-1185">Reference proteome</keyword>
<comment type="caution">
    <text evidence="2">The sequence shown here is derived from an EMBL/GenBank/DDBJ whole genome shotgun (WGS) entry which is preliminary data.</text>
</comment>
<reference evidence="2 3" key="1">
    <citation type="submission" date="2024-01" db="EMBL/GenBank/DDBJ databases">
        <authorList>
            <person name="Waweru B."/>
        </authorList>
    </citation>
    <scope>NUCLEOTIDE SEQUENCE [LARGE SCALE GENOMIC DNA]</scope>
</reference>
<dbReference type="GO" id="GO:0046872">
    <property type="term" value="F:metal ion binding"/>
    <property type="evidence" value="ECO:0007669"/>
    <property type="project" value="InterPro"/>
</dbReference>
<dbReference type="Proteomes" id="UP001314170">
    <property type="component" value="Unassembled WGS sequence"/>
</dbReference>
<dbReference type="InterPro" id="IPR006121">
    <property type="entry name" value="HMA_dom"/>
</dbReference>
<accession>A0AAV1QR73</accession>
<evidence type="ECO:0000259" key="1">
    <source>
        <dbReference type="PROSITE" id="PS50846"/>
    </source>
</evidence>
<evidence type="ECO:0000313" key="2">
    <source>
        <dbReference type="EMBL" id="CAK7323373.1"/>
    </source>
</evidence>
<feature type="domain" description="HMA" evidence="1">
    <location>
        <begin position="2"/>
        <end position="71"/>
    </location>
</feature>
<proteinExistence type="predicted"/>
<name>A0AAV1QR73_9ROSI</name>
<evidence type="ECO:0000313" key="3">
    <source>
        <dbReference type="Proteomes" id="UP001314170"/>
    </source>
</evidence>
<protein>
    <recommendedName>
        <fullName evidence="1">HMA domain-containing protein</fullName>
    </recommendedName>
</protein>
<dbReference type="PANTHER" id="PTHR46371">
    <property type="entry name" value="OS04G0464100 PROTEIN"/>
    <property type="match status" value="1"/>
</dbReference>
<organism evidence="2 3">
    <name type="scientific">Dovyalis caffra</name>
    <dbReference type="NCBI Taxonomy" id="77055"/>
    <lineage>
        <taxon>Eukaryota</taxon>
        <taxon>Viridiplantae</taxon>
        <taxon>Streptophyta</taxon>
        <taxon>Embryophyta</taxon>
        <taxon>Tracheophyta</taxon>
        <taxon>Spermatophyta</taxon>
        <taxon>Magnoliopsida</taxon>
        <taxon>eudicotyledons</taxon>
        <taxon>Gunneridae</taxon>
        <taxon>Pentapetalae</taxon>
        <taxon>rosids</taxon>
        <taxon>fabids</taxon>
        <taxon>Malpighiales</taxon>
        <taxon>Salicaceae</taxon>
        <taxon>Flacourtieae</taxon>
        <taxon>Dovyalis</taxon>
    </lineage>
</organism>
<dbReference type="Gene3D" id="3.30.70.100">
    <property type="match status" value="2"/>
</dbReference>
<dbReference type="InterPro" id="IPR044296">
    <property type="entry name" value="HIPP46"/>
</dbReference>